<evidence type="ECO:0000313" key="7">
    <source>
        <dbReference type="Proteomes" id="UP001500416"/>
    </source>
</evidence>
<protein>
    <submittedName>
        <fullName evidence="6">Uncharacterized protein</fullName>
    </submittedName>
</protein>
<keyword evidence="3 5" id="KW-1133">Transmembrane helix</keyword>
<gene>
    <name evidence="6" type="ORF">GCM10010492_44140</name>
</gene>
<organism evidence="6 7">
    <name type="scientific">Saccharothrix mutabilis subsp. mutabilis</name>
    <dbReference type="NCBI Taxonomy" id="66855"/>
    <lineage>
        <taxon>Bacteria</taxon>
        <taxon>Bacillati</taxon>
        <taxon>Actinomycetota</taxon>
        <taxon>Actinomycetes</taxon>
        <taxon>Pseudonocardiales</taxon>
        <taxon>Pseudonocardiaceae</taxon>
        <taxon>Saccharothrix</taxon>
    </lineage>
</organism>
<feature type="transmembrane region" description="Helical" evidence="5">
    <location>
        <begin position="262"/>
        <end position="282"/>
    </location>
</feature>
<keyword evidence="7" id="KW-1185">Reference proteome</keyword>
<evidence type="ECO:0000256" key="5">
    <source>
        <dbReference type="SAM" id="Phobius"/>
    </source>
</evidence>
<evidence type="ECO:0000256" key="4">
    <source>
        <dbReference type="ARBA" id="ARBA00023136"/>
    </source>
</evidence>
<dbReference type="InterPro" id="IPR000537">
    <property type="entry name" value="UbiA_prenyltransferase"/>
</dbReference>
<feature type="transmembrane region" description="Helical" evidence="5">
    <location>
        <begin position="303"/>
        <end position="324"/>
    </location>
</feature>
<dbReference type="InterPro" id="IPR050475">
    <property type="entry name" value="Prenyltransferase_related"/>
</dbReference>
<keyword evidence="4 5" id="KW-0472">Membrane</keyword>
<dbReference type="EMBL" id="BAAABU010000010">
    <property type="protein sequence ID" value="GAA0240190.1"/>
    <property type="molecule type" value="Genomic_DNA"/>
</dbReference>
<evidence type="ECO:0000313" key="6">
    <source>
        <dbReference type="EMBL" id="GAA0240190.1"/>
    </source>
</evidence>
<reference evidence="6 7" key="1">
    <citation type="journal article" date="2019" name="Int. J. Syst. Evol. Microbiol.">
        <title>The Global Catalogue of Microorganisms (GCM) 10K type strain sequencing project: providing services to taxonomists for standard genome sequencing and annotation.</title>
        <authorList>
            <consortium name="The Broad Institute Genomics Platform"/>
            <consortium name="The Broad Institute Genome Sequencing Center for Infectious Disease"/>
            <person name="Wu L."/>
            <person name="Ma J."/>
        </authorList>
    </citation>
    <scope>NUCLEOTIDE SEQUENCE [LARGE SCALE GENOMIC DNA]</scope>
    <source>
        <strain evidence="6 7">JCM 3380</strain>
    </source>
</reference>
<dbReference type="PANTHER" id="PTHR42723:SF1">
    <property type="entry name" value="CHLOROPHYLL SYNTHASE, CHLOROPLASTIC"/>
    <property type="match status" value="1"/>
</dbReference>
<feature type="transmembrane region" description="Helical" evidence="5">
    <location>
        <begin position="232"/>
        <end position="256"/>
    </location>
</feature>
<accession>A0ABN0U6C2</accession>
<feature type="transmembrane region" description="Helical" evidence="5">
    <location>
        <begin position="111"/>
        <end position="130"/>
    </location>
</feature>
<feature type="transmembrane region" description="Helical" evidence="5">
    <location>
        <begin position="165"/>
        <end position="184"/>
    </location>
</feature>
<feature type="transmembrane region" description="Helical" evidence="5">
    <location>
        <begin position="35"/>
        <end position="53"/>
    </location>
</feature>
<dbReference type="PANTHER" id="PTHR42723">
    <property type="entry name" value="CHLOROPHYLL SYNTHASE"/>
    <property type="match status" value="1"/>
</dbReference>
<dbReference type="RefSeq" id="WP_343935746.1">
    <property type="nucleotide sequence ID" value="NZ_BAAABU010000010.1"/>
</dbReference>
<feature type="transmembrane region" description="Helical" evidence="5">
    <location>
        <begin position="190"/>
        <end position="212"/>
    </location>
</feature>
<comment type="caution">
    <text evidence="6">The sequence shown here is derived from an EMBL/GenBank/DDBJ whole genome shotgun (WGS) entry which is preliminary data.</text>
</comment>
<sequence length="326" mass="34268">MTTTESPRLPVTEAVRRPRPTPLRKLDWSLRIRRVEFFPVWLSVMLVPALLSVDTAADLLSGTFALTLLTVLAVVHVADMVNTLADREVDATYKSRLSEAVHGLGVRNVRWQIGVTVVVGAALAVALSARTGHWDLLPLIAAETVLVAQYSVPPLHFKTRGVLQPLIAVVIIIWIPMAIVVRALGGDFDWPLVATVAGVGAALIGIIVVNTAEDLPEDRAHGIRTSVIALGLPRAMVFATGMVGGGGAVALLGLLAEGGPSLGLLAPAAALGFAASHVLGTARLVRRVSEVDGLARLRPRAKLVPIQVATTGWATVIAAAFVLAGR</sequence>
<evidence type="ECO:0000256" key="1">
    <source>
        <dbReference type="ARBA" id="ARBA00004141"/>
    </source>
</evidence>
<evidence type="ECO:0000256" key="3">
    <source>
        <dbReference type="ARBA" id="ARBA00022989"/>
    </source>
</evidence>
<proteinExistence type="predicted"/>
<evidence type="ECO:0000256" key="2">
    <source>
        <dbReference type="ARBA" id="ARBA00022692"/>
    </source>
</evidence>
<name>A0ABN0U6C2_9PSEU</name>
<keyword evidence="2 5" id="KW-0812">Transmembrane</keyword>
<comment type="subcellular location">
    <subcellularLocation>
        <location evidence="1">Membrane</location>
        <topology evidence="1">Multi-pass membrane protein</topology>
    </subcellularLocation>
</comment>
<dbReference type="Pfam" id="PF01040">
    <property type="entry name" value="UbiA"/>
    <property type="match status" value="1"/>
</dbReference>
<dbReference type="Proteomes" id="UP001500416">
    <property type="component" value="Unassembled WGS sequence"/>
</dbReference>
<feature type="transmembrane region" description="Helical" evidence="5">
    <location>
        <begin position="59"/>
        <end position="78"/>
    </location>
</feature>